<name>A0ABD5Q468_9EURY</name>
<evidence type="ECO:0000313" key="2">
    <source>
        <dbReference type="Proteomes" id="UP001595945"/>
    </source>
</evidence>
<organism evidence="1 2">
    <name type="scientific">Halorussus aquaticus</name>
    <dbReference type="NCBI Taxonomy" id="2953748"/>
    <lineage>
        <taxon>Archaea</taxon>
        <taxon>Methanobacteriati</taxon>
        <taxon>Methanobacteriota</taxon>
        <taxon>Stenosarchaea group</taxon>
        <taxon>Halobacteria</taxon>
        <taxon>Halobacteriales</taxon>
        <taxon>Haladaptataceae</taxon>
        <taxon>Halorussus</taxon>
    </lineage>
</organism>
<dbReference type="Proteomes" id="UP001595945">
    <property type="component" value="Unassembled WGS sequence"/>
</dbReference>
<accession>A0ABD5Q468</accession>
<dbReference type="AlphaFoldDB" id="A0ABD5Q468"/>
<dbReference type="RefSeq" id="WP_254268966.1">
    <property type="nucleotide sequence ID" value="NZ_CP100400.1"/>
</dbReference>
<sequence length="66" mass="7234">MGIIEEELGTTTLSDGTDVTVEYNEGDRIHLHVGRFRLSFSRAEFGRFAAAVAEGKADLLDTKDGF</sequence>
<keyword evidence="2" id="KW-1185">Reference proteome</keyword>
<proteinExistence type="predicted"/>
<protein>
    <submittedName>
        <fullName evidence="1">Uncharacterized protein</fullName>
    </submittedName>
</protein>
<dbReference type="GeneID" id="73043939"/>
<comment type="caution">
    <text evidence="1">The sequence shown here is derived from an EMBL/GenBank/DDBJ whole genome shotgun (WGS) entry which is preliminary data.</text>
</comment>
<reference evidence="1 2" key="1">
    <citation type="journal article" date="2019" name="Int. J. Syst. Evol. Microbiol.">
        <title>The Global Catalogue of Microorganisms (GCM) 10K type strain sequencing project: providing services to taxonomists for standard genome sequencing and annotation.</title>
        <authorList>
            <consortium name="The Broad Institute Genomics Platform"/>
            <consortium name="The Broad Institute Genome Sequencing Center for Infectious Disease"/>
            <person name="Wu L."/>
            <person name="Ma J."/>
        </authorList>
    </citation>
    <scope>NUCLEOTIDE SEQUENCE [LARGE SCALE GENOMIC DNA]</scope>
    <source>
        <strain evidence="1 2">XZYJ18</strain>
    </source>
</reference>
<dbReference type="EMBL" id="JBHSHT010000002">
    <property type="protein sequence ID" value="MFC4825346.1"/>
    <property type="molecule type" value="Genomic_DNA"/>
</dbReference>
<evidence type="ECO:0000313" key="1">
    <source>
        <dbReference type="EMBL" id="MFC4825346.1"/>
    </source>
</evidence>
<gene>
    <name evidence="1" type="ORF">ACFO9K_13875</name>
</gene>